<dbReference type="PROSITE" id="PS50878">
    <property type="entry name" value="RT_POL"/>
    <property type="match status" value="1"/>
</dbReference>
<dbReference type="EMBL" id="CARXXK010000002">
    <property type="protein sequence ID" value="CAI6358024.1"/>
    <property type="molecule type" value="Genomic_DNA"/>
</dbReference>
<proteinExistence type="predicted"/>
<dbReference type="InterPro" id="IPR000477">
    <property type="entry name" value="RT_dom"/>
</dbReference>
<dbReference type="Pfam" id="PF00078">
    <property type="entry name" value="RVT_1"/>
    <property type="match status" value="1"/>
</dbReference>
<protein>
    <recommendedName>
        <fullName evidence="1">Reverse transcriptase domain-containing protein</fullName>
    </recommendedName>
</protein>
<keyword evidence="3" id="KW-1185">Reference proteome</keyword>
<dbReference type="CDD" id="cd01650">
    <property type="entry name" value="RT_nLTR_like"/>
    <property type="match status" value="1"/>
</dbReference>
<evidence type="ECO:0000313" key="2">
    <source>
        <dbReference type="EMBL" id="CAI6358024.1"/>
    </source>
</evidence>
<organism evidence="2 3">
    <name type="scientific">Macrosiphum euphorbiae</name>
    <name type="common">potato aphid</name>
    <dbReference type="NCBI Taxonomy" id="13131"/>
    <lineage>
        <taxon>Eukaryota</taxon>
        <taxon>Metazoa</taxon>
        <taxon>Ecdysozoa</taxon>
        <taxon>Arthropoda</taxon>
        <taxon>Hexapoda</taxon>
        <taxon>Insecta</taxon>
        <taxon>Pterygota</taxon>
        <taxon>Neoptera</taxon>
        <taxon>Paraneoptera</taxon>
        <taxon>Hemiptera</taxon>
        <taxon>Sternorrhyncha</taxon>
        <taxon>Aphidomorpha</taxon>
        <taxon>Aphidoidea</taxon>
        <taxon>Aphididae</taxon>
        <taxon>Macrosiphini</taxon>
        <taxon>Macrosiphum</taxon>
    </lineage>
</organism>
<dbReference type="GO" id="GO:0071897">
    <property type="term" value="P:DNA biosynthetic process"/>
    <property type="evidence" value="ECO:0007669"/>
    <property type="project" value="UniProtKB-ARBA"/>
</dbReference>
<reference evidence="2 3" key="1">
    <citation type="submission" date="2023-01" db="EMBL/GenBank/DDBJ databases">
        <authorList>
            <person name="Whitehead M."/>
        </authorList>
    </citation>
    <scope>NUCLEOTIDE SEQUENCE [LARGE SCALE GENOMIC DNA]</scope>
</reference>
<feature type="domain" description="Reverse transcriptase" evidence="1">
    <location>
        <begin position="1"/>
        <end position="304"/>
    </location>
</feature>
<dbReference type="InterPro" id="IPR043128">
    <property type="entry name" value="Rev_trsase/Diguanyl_cyclase"/>
</dbReference>
<accession>A0AAV0WPP2</accession>
<gene>
    <name evidence="2" type="ORF">MEUPH1_LOCUS13584</name>
</gene>
<evidence type="ECO:0000313" key="3">
    <source>
        <dbReference type="Proteomes" id="UP001160148"/>
    </source>
</evidence>
<dbReference type="PANTHER" id="PTHR33332">
    <property type="entry name" value="REVERSE TRANSCRIPTASE DOMAIN-CONTAINING PROTEIN"/>
    <property type="match status" value="1"/>
</dbReference>
<dbReference type="InterPro" id="IPR043502">
    <property type="entry name" value="DNA/RNA_pol_sf"/>
</dbReference>
<sequence length="495" mass="56537">MHYRHRYSFLRAQVKLESRLAYESYLSRINTSLQNDPHKFWSFINNRRNTSGIPNVMHYGDIIASDVDIANLFALLFNSVYKSPLPSHIGMLKILALSHLHFCLLDLLLNLMRFKLVLSTNQHGFYGGRSTTTSALEFSAFIRDSFKDRNQVDVIFTDISKAFDSINHIVLIDILDRLGVGEPLLSWFKSYITGRRQFVSLFNQKSAEYLVTSGVPQGGHLSPLLFNILINTLCESVDSKMLLFADDVKLFNCVQSESDAILLQESLNKLVHWCNTVGLELAIHKCKVMSFSRRHSIIQYDYSIDNVMLQRINQVEDLGFIFTPTLSFAPHIDWIVFKALRSLGFIRRHAGSVMSVKCLLILYATLVRSIVEYGSVVWSPRTKCDIIRIERVQHRFFSMVSRSMGINHEPHDYKPVLIALNLSTLSERRNISDIKLLNGLVSGVIDSPDLLSRIGFRIPGTTRSRDPYYLASVSKNYLDDDPLRRAMSLVNSQTS</sequence>
<evidence type="ECO:0000259" key="1">
    <source>
        <dbReference type="PROSITE" id="PS50878"/>
    </source>
</evidence>
<dbReference type="AlphaFoldDB" id="A0AAV0WPP2"/>
<dbReference type="Gene3D" id="3.30.70.270">
    <property type="match status" value="1"/>
</dbReference>
<name>A0AAV0WPP2_9HEMI</name>
<dbReference type="SUPFAM" id="SSF56672">
    <property type="entry name" value="DNA/RNA polymerases"/>
    <property type="match status" value="1"/>
</dbReference>
<comment type="caution">
    <text evidence="2">The sequence shown here is derived from an EMBL/GenBank/DDBJ whole genome shotgun (WGS) entry which is preliminary data.</text>
</comment>
<dbReference type="Proteomes" id="UP001160148">
    <property type="component" value="Unassembled WGS sequence"/>
</dbReference>